<evidence type="ECO:0000313" key="3">
    <source>
        <dbReference type="Proteomes" id="UP000351155"/>
    </source>
</evidence>
<evidence type="ECO:0008006" key="4">
    <source>
        <dbReference type="Google" id="ProtNLM"/>
    </source>
</evidence>
<feature type="region of interest" description="Disordered" evidence="1">
    <location>
        <begin position="186"/>
        <end position="240"/>
    </location>
</feature>
<accession>A0A484XT68</accession>
<dbReference type="Gene3D" id="2.40.50.230">
    <property type="entry name" value="Gp5 N-terminal domain"/>
    <property type="match status" value="1"/>
</dbReference>
<evidence type="ECO:0000313" key="2">
    <source>
        <dbReference type="EMBL" id="VFS25973.1"/>
    </source>
</evidence>
<evidence type="ECO:0000256" key="1">
    <source>
        <dbReference type="SAM" id="MobiDB-lite"/>
    </source>
</evidence>
<reference evidence="2 3" key="1">
    <citation type="submission" date="2019-03" db="EMBL/GenBank/DDBJ databases">
        <authorList>
            <consortium name="Pathogen Informatics"/>
        </authorList>
    </citation>
    <scope>NUCLEOTIDE SEQUENCE [LARGE SCALE GENOMIC DNA]</scope>
    <source>
        <strain evidence="2 3">NCTC12126</strain>
    </source>
</reference>
<dbReference type="AlphaFoldDB" id="A0A484XT68"/>
<organism evidence="2 3">
    <name type="scientific">Enterobacter cancerogenus</name>
    <dbReference type="NCBI Taxonomy" id="69218"/>
    <lineage>
        <taxon>Bacteria</taxon>
        <taxon>Pseudomonadati</taxon>
        <taxon>Pseudomonadota</taxon>
        <taxon>Gammaproteobacteria</taxon>
        <taxon>Enterobacterales</taxon>
        <taxon>Enterobacteriaceae</taxon>
        <taxon>Enterobacter</taxon>
        <taxon>Enterobacter cloacae complex</taxon>
    </lineage>
</organism>
<proteinExistence type="predicted"/>
<dbReference type="InterPro" id="IPR037026">
    <property type="entry name" value="Vgr_OB-fold_dom_sf"/>
</dbReference>
<gene>
    <name evidence="2" type="ORF">NCTC12126_02383</name>
</gene>
<dbReference type="EMBL" id="CAADIW010000021">
    <property type="protein sequence ID" value="VFS25973.1"/>
    <property type="molecule type" value="Genomic_DNA"/>
</dbReference>
<dbReference type="Proteomes" id="UP000351155">
    <property type="component" value="Unassembled WGS sequence"/>
</dbReference>
<name>A0A484XT68_9ENTR</name>
<protein>
    <recommendedName>
        <fullName evidence="4">Phage baseplate protein</fullName>
    </recommendedName>
</protein>
<sequence>MRAVSQVSTIVNQEMASAIFTLEAKIVSVSGGKAVVKPTARRVFGDNDEPYEYEAISDVRLLSLVWNGGKSGISGEVKAGDDCLLIAISHTDAQEPDHKTLSACAAITGFSDIAAHTMPDSVGLRLFHAAAFITLDDDDITIDNGGGAKLVLNGDGITLDAPGGFTVNGNTQVNGNIGIAGNMSQTGGSGGGGGKATFSGDVDITGTSTAADHNSGGISGKGHKHKENGDGGGITDAPMA</sequence>